<comment type="caution">
    <text evidence="2">The sequence shown here is derived from an EMBL/GenBank/DDBJ whole genome shotgun (WGS) entry which is preliminary data.</text>
</comment>
<keyword evidence="3" id="KW-1185">Reference proteome</keyword>
<feature type="region of interest" description="Disordered" evidence="1">
    <location>
        <begin position="1"/>
        <end position="22"/>
    </location>
</feature>
<sequence>MAKDTPPNDGTPGGKKESPESRWNATIDLLTGLVKLAAALGELFTQGT</sequence>
<name>A0ABS0VSI9_9CORY</name>
<dbReference type="EMBL" id="JAEIOT010000004">
    <property type="protein sequence ID" value="MBI8999740.1"/>
    <property type="molecule type" value="Genomic_DNA"/>
</dbReference>
<organism evidence="2 3">
    <name type="scientific">Corynebacterium marambiense</name>
    <dbReference type="NCBI Taxonomy" id="2765364"/>
    <lineage>
        <taxon>Bacteria</taxon>
        <taxon>Bacillati</taxon>
        <taxon>Actinomycetota</taxon>
        <taxon>Actinomycetes</taxon>
        <taxon>Mycobacteriales</taxon>
        <taxon>Corynebacteriaceae</taxon>
        <taxon>Corynebacterium</taxon>
    </lineage>
</organism>
<accession>A0ABS0VSI9</accession>
<evidence type="ECO:0000313" key="2">
    <source>
        <dbReference type="EMBL" id="MBI8999740.1"/>
    </source>
</evidence>
<evidence type="ECO:0000256" key="1">
    <source>
        <dbReference type="SAM" id="MobiDB-lite"/>
    </source>
</evidence>
<evidence type="ECO:0000313" key="3">
    <source>
        <dbReference type="Proteomes" id="UP000625574"/>
    </source>
</evidence>
<dbReference type="Proteomes" id="UP000625574">
    <property type="component" value="Unassembled WGS sequence"/>
</dbReference>
<gene>
    <name evidence="2" type="ORF">JDV76_01950</name>
</gene>
<dbReference type="RefSeq" id="WP_198735168.1">
    <property type="nucleotide sequence ID" value="NZ_JAEIOT010000004.1"/>
</dbReference>
<proteinExistence type="predicted"/>
<reference evidence="2 3" key="1">
    <citation type="submission" date="2020-12" db="EMBL/GenBank/DDBJ databases">
        <title>Genome public.</title>
        <authorList>
            <person name="Sun Q."/>
        </authorList>
    </citation>
    <scope>NUCLEOTIDE SEQUENCE [LARGE SCALE GENOMIC DNA]</scope>
    <source>
        <strain evidence="2 3">CCM 8864</strain>
    </source>
</reference>
<protein>
    <submittedName>
        <fullName evidence="2">Uncharacterized protein</fullName>
    </submittedName>
</protein>